<reference evidence="3 4" key="1">
    <citation type="submission" date="2020-08" db="EMBL/GenBank/DDBJ databases">
        <title>A Genomic Blueprint of the Chicken Gut Microbiome.</title>
        <authorList>
            <person name="Gilroy R."/>
            <person name="Ravi A."/>
            <person name="Getino M."/>
            <person name="Pursley I."/>
            <person name="Horton D.L."/>
            <person name="Alikhan N.-F."/>
            <person name="Baker D."/>
            <person name="Gharbi K."/>
            <person name="Hall N."/>
            <person name="Watson M."/>
            <person name="Adriaenssens E.M."/>
            <person name="Foster-Nyarko E."/>
            <person name="Jarju S."/>
            <person name="Secka A."/>
            <person name="Antonio M."/>
            <person name="Oren A."/>
            <person name="Chaudhuri R."/>
            <person name="La Ragione R.M."/>
            <person name="Hildebrand F."/>
            <person name="Pallen M.J."/>
        </authorList>
    </citation>
    <scope>NUCLEOTIDE SEQUENCE [LARGE SCALE GENOMIC DNA]</scope>
    <source>
        <strain evidence="3 4">Sa2BUA2</strain>
    </source>
</reference>
<keyword evidence="4" id="KW-1185">Reference proteome</keyword>
<dbReference type="GO" id="GO:0016787">
    <property type="term" value="F:hydrolase activity"/>
    <property type="evidence" value="ECO:0007669"/>
    <property type="project" value="UniProtKB-KW"/>
</dbReference>
<dbReference type="PANTHER" id="PTHR43265">
    <property type="entry name" value="ESTERASE ESTD"/>
    <property type="match status" value="1"/>
</dbReference>
<dbReference type="Proteomes" id="UP000652763">
    <property type="component" value="Unassembled WGS sequence"/>
</dbReference>
<protein>
    <submittedName>
        <fullName evidence="3">Alpha/beta hydrolase</fullName>
    </submittedName>
</protein>
<accession>A0ABR8YG31</accession>
<name>A0ABR8YG31_9MICC</name>
<evidence type="ECO:0000259" key="2">
    <source>
        <dbReference type="Pfam" id="PF12146"/>
    </source>
</evidence>
<evidence type="ECO:0000256" key="1">
    <source>
        <dbReference type="SAM" id="MobiDB-lite"/>
    </source>
</evidence>
<proteinExistence type="predicted"/>
<keyword evidence="3" id="KW-0378">Hydrolase</keyword>
<dbReference type="SUPFAM" id="SSF53474">
    <property type="entry name" value="alpha/beta-Hydrolases"/>
    <property type="match status" value="1"/>
</dbReference>
<evidence type="ECO:0000313" key="3">
    <source>
        <dbReference type="EMBL" id="MBD8043183.1"/>
    </source>
</evidence>
<dbReference type="InterPro" id="IPR053145">
    <property type="entry name" value="AB_hydrolase_Est10"/>
</dbReference>
<dbReference type="Pfam" id="PF12146">
    <property type="entry name" value="Hydrolase_4"/>
    <property type="match status" value="1"/>
</dbReference>
<feature type="region of interest" description="Disordered" evidence="1">
    <location>
        <begin position="256"/>
        <end position="278"/>
    </location>
</feature>
<dbReference type="EMBL" id="JACSQC010000002">
    <property type="protein sequence ID" value="MBD8043183.1"/>
    <property type="molecule type" value="Genomic_DNA"/>
</dbReference>
<dbReference type="InterPro" id="IPR022742">
    <property type="entry name" value="Hydrolase_4"/>
</dbReference>
<comment type="caution">
    <text evidence="3">The sequence shown here is derived from an EMBL/GenBank/DDBJ whole genome shotgun (WGS) entry which is preliminary data.</text>
</comment>
<dbReference type="PANTHER" id="PTHR43265:SF1">
    <property type="entry name" value="ESTERASE ESTD"/>
    <property type="match status" value="1"/>
</dbReference>
<evidence type="ECO:0000313" key="4">
    <source>
        <dbReference type="Proteomes" id="UP000652763"/>
    </source>
</evidence>
<organism evidence="3 4">
    <name type="scientific">Arthrobacter pullicola</name>
    <dbReference type="NCBI Taxonomy" id="2762224"/>
    <lineage>
        <taxon>Bacteria</taxon>
        <taxon>Bacillati</taxon>
        <taxon>Actinomycetota</taxon>
        <taxon>Actinomycetes</taxon>
        <taxon>Micrococcales</taxon>
        <taxon>Micrococcaceae</taxon>
        <taxon>Arthrobacter</taxon>
    </lineage>
</organism>
<dbReference type="InterPro" id="IPR029058">
    <property type="entry name" value="AB_hydrolase_fold"/>
</dbReference>
<feature type="domain" description="Serine aminopeptidase S33" evidence="2">
    <location>
        <begin position="33"/>
        <end position="145"/>
    </location>
</feature>
<sequence>MPEFESVSFPGANGTTLAGTLDIPDGAALGWAVFCHGFALGKNSAAASRISKRLSELGIGVLRYDAAGLGRSTGTWEDGSFSTKVADLLNAVDYLRSRDRSPTLLLGHSLGGAAALAAAANIPELAALVTIAAPFRPAHVLHLFEDELETIARQGHAAVVLGGRTLTIRQELVEDLRSHDLAGCISGLGVPLLVMHSPQDGTVDVENAAEIFLAARSPRSFVSLEGANHLMPDREQTTRAADIIAAWSRIYLQQAGTGQPGKGSRAAEAGTEGSGGDA</sequence>
<dbReference type="RefSeq" id="WP_191746112.1">
    <property type="nucleotide sequence ID" value="NZ_JACSQC010000002.1"/>
</dbReference>
<dbReference type="Gene3D" id="3.40.50.1820">
    <property type="entry name" value="alpha/beta hydrolase"/>
    <property type="match status" value="1"/>
</dbReference>
<gene>
    <name evidence="3" type="ORF">H9638_05085</name>
</gene>